<dbReference type="VEuPathDB" id="AmoebaDB:NAEGRDRAFT_65026"/>
<dbReference type="AlphaFoldDB" id="D2V847"/>
<dbReference type="eggNOG" id="KOG3947">
    <property type="taxonomic scope" value="Eukaryota"/>
</dbReference>
<dbReference type="OMA" id="YLSNATH"/>
<dbReference type="RefSeq" id="XP_002679725.1">
    <property type="nucleotide sequence ID" value="XM_002679679.1"/>
</dbReference>
<dbReference type="STRING" id="5762.D2V847"/>
<dbReference type="InterPro" id="IPR029052">
    <property type="entry name" value="Metallo-depent_PP-like"/>
</dbReference>
<keyword evidence="3" id="KW-1185">Reference proteome</keyword>
<evidence type="ECO:0000313" key="2">
    <source>
        <dbReference type="EMBL" id="EFC46981.1"/>
    </source>
</evidence>
<dbReference type="Proteomes" id="UP000006671">
    <property type="component" value="Unassembled WGS sequence"/>
</dbReference>
<proteinExistence type="predicted"/>
<dbReference type="PANTHER" id="PTHR12905">
    <property type="entry name" value="METALLOPHOSPHOESTERASE"/>
    <property type="match status" value="1"/>
</dbReference>
<evidence type="ECO:0000259" key="1">
    <source>
        <dbReference type="Pfam" id="PF00149"/>
    </source>
</evidence>
<organism evidence="3">
    <name type="scientific">Naegleria gruberi</name>
    <name type="common">Amoeba</name>
    <dbReference type="NCBI Taxonomy" id="5762"/>
    <lineage>
        <taxon>Eukaryota</taxon>
        <taxon>Discoba</taxon>
        <taxon>Heterolobosea</taxon>
        <taxon>Tetramitia</taxon>
        <taxon>Eutetramitia</taxon>
        <taxon>Vahlkampfiidae</taxon>
        <taxon>Naegleria</taxon>
    </lineage>
</organism>
<dbReference type="GO" id="GO:0016787">
    <property type="term" value="F:hydrolase activity"/>
    <property type="evidence" value="ECO:0007669"/>
    <property type="project" value="InterPro"/>
</dbReference>
<dbReference type="InParanoid" id="D2V847"/>
<dbReference type="PANTHER" id="PTHR12905:SF0">
    <property type="entry name" value="CALCINEURIN-LIKE PHOSPHOESTERASE DOMAIN-CONTAINING PROTEIN"/>
    <property type="match status" value="1"/>
</dbReference>
<dbReference type="OrthoDB" id="630188at2759"/>
<dbReference type="GeneID" id="8850407"/>
<dbReference type="InterPro" id="IPR004843">
    <property type="entry name" value="Calcineurin-like_PHP"/>
</dbReference>
<sequence>MFSNISLPKLASSVPVQLQFNTTNNITSSAGSEEDNIKLRRIVLMSDTHQFYARHIEHLEKALEGSNKEERILLHCGDFGFYGKEQPVLNFNQEFLAKIKHLFSFIIVIIGNHSSPLMEALDFNVEKFKELYLSNATHLLFDSNVKICGLTIHGISWKSKKEDSFQFSKFPASQHQALINKLKMEKYNMIPQDVDIILNHEPPQDIFDDGSGSAAFRKFLFEKANNLKNLKFVAFGHAHSKYGHENIDLGEGKVKFINAALNNTNAPFYFDL</sequence>
<gene>
    <name evidence="2" type="ORF">NAEGRDRAFT_65026</name>
</gene>
<feature type="domain" description="Calcineurin-like phosphoesterase" evidence="1">
    <location>
        <begin position="41"/>
        <end position="240"/>
    </location>
</feature>
<name>D2V847_NAEGR</name>
<reference evidence="2 3" key="1">
    <citation type="journal article" date="2010" name="Cell">
        <title>The genome of Naegleria gruberi illuminates early eukaryotic versatility.</title>
        <authorList>
            <person name="Fritz-Laylin L.K."/>
            <person name="Prochnik S.E."/>
            <person name="Ginger M.L."/>
            <person name="Dacks J.B."/>
            <person name="Carpenter M.L."/>
            <person name="Field M.C."/>
            <person name="Kuo A."/>
            <person name="Paredez A."/>
            <person name="Chapman J."/>
            <person name="Pham J."/>
            <person name="Shu S."/>
            <person name="Neupane R."/>
            <person name="Cipriano M."/>
            <person name="Mancuso J."/>
            <person name="Tu H."/>
            <person name="Salamov A."/>
            <person name="Lindquist E."/>
            <person name="Shapiro H."/>
            <person name="Lucas S."/>
            <person name="Grigoriev I.V."/>
            <person name="Cande W.Z."/>
            <person name="Fulton C."/>
            <person name="Rokhsar D.S."/>
            <person name="Dawson S.C."/>
        </authorList>
    </citation>
    <scope>NUCLEOTIDE SEQUENCE [LARGE SCALE GENOMIC DNA]</scope>
    <source>
        <strain evidence="2 3">NEG-M</strain>
    </source>
</reference>
<dbReference type="Gene3D" id="3.60.21.10">
    <property type="match status" value="1"/>
</dbReference>
<dbReference type="SUPFAM" id="SSF56300">
    <property type="entry name" value="Metallo-dependent phosphatases"/>
    <property type="match status" value="1"/>
</dbReference>
<dbReference type="EMBL" id="GG738856">
    <property type="protein sequence ID" value="EFC46981.1"/>
    <property type="molecule type" value="Genomic_DNA"/>
</dbReference>
<accession>D2V847</accession>
<evidence type="ECO:0000313" key="3">
    <source>
        <dbReference type="Proteomes" id="UP000006671"/>
    </source>
</evidence>
<dbReference type="Pfam" id="PF00149">
    <property type="entry name" value="Metallophos"/>
    <property type="match status" value="1"/>
</dbReference>
<dbReference type="KEGG" id="ngr:NAEGRDRAFT_65026"/>
<dbReference type="InterPro" id="IPR051693">
    <property type="entry name" value="UPF0046_metallophosphoest"/>
</dbReference>
<protein>
    <submittedName>
        <fullName evidence="2">Predicted protein</fullName>
    </submittedName>
</protein>